<organism evidence="6 7">
    <name type="scientific">Floridaenema evergladense BLCC-F167</name>
    <dbReference type="NCBI Taxonomy" id="3153639"/>
    <lineage>
        <taxon>Bacteria</taxon>
        <taxon>Bacillati</taxon>
        <taxon>Cyanobacteriota</taxon>
        <taxon>Cyanophyceae</taxon>
        <taxon>Oscillatoriophycideae</taxon>
        <taxon>Aerosakkonematales</taxon>
        <taxon>Aerosakkonemataceae</taxon>
        <taxon>Floridanema</taxon>
        <taxon>Floridanema evergladense</taxon>
    </lineage>
</organism>
<keyword evidence="2" id="KW-0812">Transmembrane</keyword>
<keyword evidence="4" id="KW-0472">Membrane</keyword>
<dbReference type="PANTHER" id="PTHR30483">
    <property type="entry name" value="LEUCINE-SPECIFIC-BINDING PROTEIN"/>
    <property type="match status" value="1"/>
</dbReference>
<protein>
    <submittedName>
        <fullName evidence="6">ABC transporter substrate-binding protein</fullName>
    </submittedName>
</protein>
<evidence type="ECO:0000256" key="2">
    <source>
        <dbReference type="ARBA" id="ARBA00022692"/>
    </source>
</evidence>
<dbReference type="PANTHER" id="PTHR30483:SF6">
    <property type="entry name" value="PERIPLASMIC BINDING PROTEIN OF ABC TRANSPORTER FOR NATURAL AMINO ACIDS"/>
    <property type="match status" value="1"/>
</dbReference>
<keyword evidence="3" id="KW-1133">Transmembrane helix</keyword>
<evidence type="ECO:0000313" key="6">
    <source>
        <dbReference type="EMBL" id="MFB2836644.1"/>
    </source>
</evidence>
<comment type="subcellular location">
    <subcellularLocation>
        <location evidence="1">Membrane</location>
    </subcellularLocation>
</comment>
<sequence>MTKLLVLQELKKNYMNQPNKTQLQFTRVAKLLGCGKAIALILLAAACQNNASSGSGLKIGTLLPITGDLAQFGTSMQDSANLLVKRVNECSGVLGQPVQLISENDQTNPAAGAAAMTKLAEVDRVGGVVGAAGTSVSSAAVDIAVRNQVVQISPSTTGPIFTERAKKGDFQGFWFRTAPPDNFQGQALAKLAQARGFKTVSVLALNNDYGRGLVNAFTSAFTSLGGKVLNQAKPTYYPPDASSFESEVAAAFRGNPDAVLLVAYPETGSLILKAAYQQGLLGKKTQVMLTDGMKDLKIAQLVGKNSQGAYITTGMIGTAASAGGVALKQFNDRYKTAYNSQPVVYSPNTWDAAAVLVLAAEAAKSTSGRTIKDKIREVANPPGQKVSDVCQALSLIRQGKKIDYQGASGNLDFDSQGDVMGNYDIWTIDKNGQLKVVSTISVRGS</sequence>
<evidence type="ECO:0000256" key="1">
    <source>
        <dbReference type="ARBA" id="ARBA00004370"/>
    </source>
</evidence>
<accession>A0ABV4WNI3</accession>
<dbReference type="CDD" id="cd06346">
    <property type="entry name" value="PBP1_ABC_ligand_binding-like"/>
    <property type="match status" value="1"/>
</dbReference>
<evidence type="ECO:0000256" key="4">
    <source>
        <dbReference type="ARBA" id="ARBA00023136"/>
    </source>
</evidence>
<evidence type="ECO:0000313" key="7">
    <source>
        <dbReference type="Proteomes" id="UP001576780"/>
    </source>
</evidence>
<dbReference type="SUPFAM" id="SSF53822">
    <property type="entry name" value="Periplasmic binding protein-like I"/>
    <property type="match status" value="1"/>
</dbReference>
<dbReference type="Gene3D" id="3.40.50.2300">
    <property type="match status" value="2"/>
</dbReference>
<dbReference type="InterPro" id="IPR028082">
    <property type="entry name" value="Peripla_BP_I"/>
</dbReference>
<dbReference type="InterPro" id="IPR051010">
    <property type="entry name" value="BCAA_transport"/>
</dbReference>
<gene>
    <name evidence="6" type="ORF">ACE1CA_19100</name>
</gene>
<keyword evidence="7" id="KW-1185">Reference proteome</keyword>
<comment type="caution">
    <text evidence="6">The sequence shown here is derived from an EMBL/GenBank/DDBJ whole genome shotgun (WGS) entry which is preliminary data.</text>
</comment>
<dbReference type="Pfam" id="PF01094">
    <property type="entry name" value="ANF_receptor"/>
    <property type="match status" value="1"/>
</dbReference>
<name>A0ABV4WNI3_9CYAN</name>
<dbReference type="InterPro" id="IPR001828">
    <property type="entry name" value="ANF_lig-bd_rcpt"/>
</dbReference>
<dbReference type="Proteomes" id="UP001576780">
    <property type="component" value="Unassembled WGS sequence"/>
</dbReference>
<reference evidence="6 7" key="1">
    <citation type="submission" date="2024-09" db="EMBL/GenBank/DDBJ databases">
        <title>Floridaenema gen nov. (Aerosakkonemataceae, Aerosakkonematales ord. nov., Cyanobacteria) from benthic tropical and subtropical fresh waters, with the description of four new species.</title>
        <authorList>
            <person name="Moretto J.A."/>
            <person name="Berthold D.E."/>
            <person name="Lefler F.W."/>
            <person name="Huang I.-S."/>
            <person name="Laughinghouse H. IV."/>
        </authorList>
    </citation>
    <scope>NUCLEOTIDE SEQUENCE [LARGE SCALE GENOMIC DNA]</scope>
    <source>
        <strain evidence="6 7">BLCC-F167</strain>
    </source>
</reference>
<evidence type="ECO:0000256" key="3">
    <source>
        <dbReference type="ARBA" id="ARBA00022989"/>
    </source>
</evidence>
<dbReference type="EMBL" id="JBHFNT010000164">
    <property type="protein sequence ID" value="MFB2836644.1"/>
    <property type="molecule type" value="Genomic_DNA"/>
</dbReference>
<evidence type="ECO:0000259" key="5">
    <source>
        <dbReference type="Pfam" id="PF01094"/>
    </source>
</evidence>
<feature type="domain" description="Receptor ligand binding region" evidence="5">
    <location>
        <begin position="78"/>
        <end position="430"/>
    </location>
</feature>
<proteinExistence type="predicted"/>